<name>A0A026VXP8_OOCBI</name>
<keyword evidence="2" id="KW-1185">Reference proteome</keyword>
<gene>
    <name evidence="1" type="ORF">X777_13651</name>
</gene>
<organism evidence="1 2">
    <name type="scientific">Ooceraea biroi</name>
    <name type="common">Clonal raider ant</name>
    <name type="synonym">Cerapachys biroi</name>
    <dbReference type="NCBI Taxonomy" id="2015173"/>
    <lineage>
        <taxon>Eukaryota</taxon>
        <taxon>Metazoa</taxon>
        <taxon>Ecdysozoa</taxon>
        <taxon>Arthropoda</taxon>
        <taxon>Hexapoda</taxon>
        <taxon>Insecta</taxon>
        <taxon>Pterygota</taxon>
        <taxon>Neoptera</taxon>
        <taxon>Endopterygota</taxon>
        <taxon>Hymenoptera</taxon>
        <taxon>Apocrita</taxon>
        <taxon>Aculeata</taxon>
        <taxon>Formicoidea</taxon>
        <taxon>Formicidae</taxon>
        <taxon>Dorylinae</taxon>
        <taxon>Ooceraea</taxon>
    </lineage>
</organism>
<dbReference type="AlphaFoldDB" id="A0A026VXP8"/>
<accession>A0A026VXP8</accession>
<dbReference type="Proteomes" id="UP000053097">
    <property type="component" value="Unassembled WGS sequence"/>
</dbReference>
<evidence type="ECO:0000313" key="2">
    <source>
        <dbReference type="Proteomes" id="UP000053097"/>
    </source>
</evidence>
<reference evidence="1 2" key="1">
    <citation type="journal article" date="2014" name="Curr. Biol.">
        <title>The genome of the clonal raider ant Cerapachys biroi.</title>
        <authorList>
            <person name="Oxley P.R."/>
            <person name="Ji L."/>
            <person name="Fetter-Pruneda I."/>
            <person name="McKenzie S.K."/>
            <person name="Li C."/>
            <person name="Hu H."/>
            <person name="Zhang G."/>
            <person name="Kronauer D.J."/>
        </authorList>
    </citation>
    <scope>NUCLEOTIDE SEQUENCE [LARGE SCALE GENOMIC DNA]</scope>
</reference>
<proteinExistence type="predicted"/>
<dbReference type="EMBL" id="KK107599">
    <property type="protein sequence ID" value="EZA48583.1"/>
    <property type="molecule type" value="Genomic_DNA"/>
</dbReference>
<protein>
    <submittedName>
        <fullName evidence="1">Uncharacterized protein</fullName>
    </submittedName>
</protein>
<evidence type="ECO:0000313" key="1">
    <source>
        <dbReference type="EMBL" id="EZA48583.1"/>
    </source>
</evidence>
<sequence>MFAHDKLNSCSIPCVIISLRCVSLHIVKTVNYYRERGAIRTEEKKLEERLIGKSSLKKRTAIETRILPER</sequence>